<dbReference type="RefSeq" id="WP_352147344.1">
    <property type="nucleotide sequence ID" value="NZ_JBEOZY010000010.1"/>
</dbReference>
<dbReference type="SUPFAM" id="SSF54637">
    <property type="entry name" value="Thioesterase/thiol ester dehydrase-isomerase"/>
    <property type="match status" value="1"/>
</dbReference>
<sequence>MSEEVTKSFEVRWDDLDLNGHLRNTRYLEYASTARLAFLVASGWSPRDLMKAGIGAVALGEEVRYLREVRPLEVVTVVSRVVGLSTDGARWRFEHTFVRGNGEEAAVVRALGTWIDLATRRMTAPPPGLRDALTGAGAEDCERLELAMA</sequence>
<accession>A0ABV1SVE4</accession>
<dbReference type="PANTHER" id="PTHR31793:SF27">
    <property type="entry name" value="NOVEL THIOESTERASE SUPERFAMILY DOMAIN AND SAPOSIN A-TYPE DOMAIN CONTAINING PROTEIN (0610012H03RIK)"/>
    <property type="match status" value="1"/>
</dbReference>
<protein>
    <submittedName>
        <fullName evidence="3">Thioesterase family protein</fullName>
    </submittedName>
</protein>
<dbReference type="CDD" id="cd00586">
    <property type="entry name" value="4HBT"/>
    <property type="match status" value="1"/>
</dbReference>
<gene>
    <name evidence="3" type="ORF">ABT188_13445</name>
</gene>
<evidence type="ECO:0000313" key="4">
    <source>
        <dbReference type="Proteomes" id="UP001496720"/>
    </source>
</evidence>
<keyword evidence="4" id="KW-1185">Reference proteome</keyword>
<reference evidence="3 4" key="1">
    <citation type="submission" date="2024-06" db="EMBL/GenBank/DDBJ databases">
        <title>The Natural Products Discovery Center: Release of the First 8490 Sequenced Strains for Exploring Actinobacteria Biosynthetic Diversity.</title>
        <authorList>
            <person name="Kalkreuter E."/>
            <person name="Kautsar S.A."/>
            <person name="Yang D."/>
            <person name="Bader C.D."/>
            <person name="Teijaro C.N."/>
            <person name="Fluegel L."/>
            <person name="Davis C.M."/>
            <person name="Simpson J.R."/>
            <person name="Lauterbach L."/>
            <person name="Steele A.D."/>
            <person name="Gui C."/>
            <person name="Meng S."/>
            <person name="Li G."/>
            <person name="Viehrig K."/>
            <person name="Ye F."/>
            <person name="Su P."/>
            <person name="Kiefer A.F."/>
            <person name="Nichols A."/>
            <person name="Cepeda A.J."/>
            <person name="Yan W."/>
            <person name="Fan B."/>
            <person name="Jiang Y."/>
            <person name="Adhikari A."/>
            <person name="Zheng C.-J."/>
            <person name="Schuster L."/>
            <person name="Cowan T.M."/>
            <person name="Smanski M.J."/>
            <person name="Chevrette M.G."/>
            <person name="De Carvalho L.P.S."/>
            <person name="Shen B."/>
        </authorList>
    </citation>
    <scope>NUCLEOTIDE SEQUENCE [LARGE SCALE GENOMIC DNA]</scope>
    <source>
        <strain evidence="3 4">NPDC001615</strain>
    </source>
</reference>
<dbReference type="InterPro" id="IPR050563">
    <property type="entry name" value="4-hydroxybenzoyl-CoA_TE"/>
</dbReference>
<comment type="caution">
    <text evidence="3">The sequence shown here is derived from an EMBL/GenBank/DDBJ whole genome shotgun (WGS) entry which is preliminary data.</text>
</comment>
<dbReference type="Gene3D" id="3.10.129.10">
    <property type="entry name" value="Hotdog Thioesterase"/>
    <property type="match status" value="1"/>
</dbReference>
<evidence type="ECO:0000256" key="2">
    <source>
        <dbReference type="ARBA" id="ARBA00022801"/>
    </source>
</evidence>
<evidence type="ECO:0000256" key="1">
    <source>
        <dbReference type="ARBA" id="ARBA00005953"/>
    </source>
</evidence>
<dbReference type="EMBL" id="JBEOZY010000010">
    <property type="protein sequence ID" value="MER6165558.1"/>
    <property type="molecule type" value="Genomic_DNA"/>
</dbReference>
<dbReference type="Proteomes" id="UP001496720">
    <property type="component" value="Unassembled WGS sequence"/>
</dbReference>
<keyword evidence="2" id="KW-0378">Hydrolase</keyword>
<proteinExistence type="inferred from homology"/>
<dbReference type="Pfam" id="PF13279">
    <property type="entry name" value="4HBT_2"/>
    <property type="match status" value="1"/>
</dbReference>
<dbReference type="PANTHER" id="PTHR31793">
    <property type="entry name" value="4-HYDROXYBENZOYL-COA THIOESTERASE FAMILY MEMBER"/>
    <property type="match status" value="1"/>
</dbReference>
<organism evidence="3 4">
    <name type="scientific">Streptomyces violaceorubidus</name>
    <dbReference type="NCBI Taxonomy" id="284042"/>
    <lineage>
        <taxon>Bacteria</taxon>
        <taxon>Bacillati</taxon>
        <taxon>Actinomycetota</taxon>
        <taxon>Actinomycetes</taxon>
        <taxon>Kitasatosporales</taxon>
        <taxon>Streptomycetaceae</taxon>
        <taxon>Streptomyces</taxon>
    </lineage>
</organism>
<comment type="similarity">
    <text evidence="1">Belongs to the 4-hydroxybenzoyl-CoA thioesterase family.</text>
</comment>
<name>A0ABV1SVE4_9ACTN</name>
<evidence type="ECO:0000313" key="3">
    <source>
        <dbReference type="EMBL" id="MER6165558.1"/>
    </source>
</evidence>
<dbReference type="InterPro" id="IPR029069">
    <property type="entry name" value="HotDog_dom_sf"/>
</dbReference>